<sequence length="227" mass="26853">MLKSKTSKTKQRILNVSLMLFNKQGERAITTNHIAAELNMSPGNLYYHYRNKQDIIKALIHDYQFETLQMLELPTDRTVTAEDKIRYFQRLSEQLWKYRFLHRDVYHLVEKDDLFNQDYAQFSSRVMQQVQILYQAFVDVGLMKLNAVEMEALIINIWIILTNWTNFLFMSGHINETNHQQKKWSLLALRQLVLLETPYLIGESKATYAKFLASMESTDLFERVTSA</sequence>
<evidence type="ECO:0000256" key="1">
    <source>
        <dbReference type="ARBA" id="ARBA00023125"/>
    </source>
</evidence>
<dbReference type="InterPro" id="IPR050624">
    <property type="entry name" value="HTH-type_Tx_Regulator"/>
</dbReference>
<dbReference type="InterPro" id="IPR009057">
    <property type="entry name" value="Homeodomain-like_sf"/>
</dbReference>
<dbReference type="GO" id="GO:0003677">
    <property type="term" value="F:DNA binding"/>
    <property type="evidence" value="ECO:0007669"/>
    <property type="project" value="UniProtKB-UniRule"/>
</dbReference>
<protein>
    <recommendedName>
        <fullName evidence="3">HTH tetR-type domain-containing protein</fullName>
    </recommendedName>
</protein>
<feature type="DNA-binding region" description="H-T-H motif" evidence="2">
    <location>
        <begin position="30"/>
        <end position="49"/>
    </location>
</feature>
<dbReference type="STRING" id="1392540.P256_01778"/>
<dbReference type="PROSITE" id="PS50977">
    <property type="entry name" value="HTH_TETR_2"/>
    <property type="match status" value="1"/>
</dbReference>
<accession>V2TLE1</accession>
<dbReference type="SUPFAM" id="SSF46689">
    <property type="entry name" value="Homeodomain-like"/>
    <property type="match status" value="1"/>
</dbReference>
<dbReference type="OrthoDB" id="8770705at2"/>
<feature type="domain" description="HTH tetR-type" evidence="3">
    <location>
        <begin position="7"/>
        <end position="67"/>
    </location>
</feature>
<organism evidence="4 5">
    <name type="scientific">Acinetobacter nectaris CIP 110549</name>
    <dbReference type="NCBI Taxonomy" id="1392540"/>
    <lineage>
        <taxon>Bacteria</taxon>
        <taxon>Pseudomonadati</taxon>
        <taxon>Pseudomonadota</taxon>
        <taxon>Gammaproteobacteria</taxon>
        <taxon>Moraxellales</taxon>
        <taxon>Moraxellaceae</taxon>
        <taxon>Acinetobacter</taxon>
    </lineage>
</organism>
<dbReference type="RefSeq" id="WP_023273407.1">
    <property type="nucleotide sequence ID" value="NZ_KI530734.1"/>
</dbReference>
<dbReference type="PANTHER" id="PTHR43479:SF12">
    <property type="entry name" value="TRANSCRIPTIONAL REGULATORY PROTEIN"/>
    <property type="match status" value="1"/>
</dbReference>
<evidence type="ECO:0000313" key="4">
    <source>
        <dbReference type="EMBL" id="ESK38247.1"/>
    </source>
</evidence>
<dbReference type="EMBL" id="AYER01000007">
    <property type="protein sequence ID" value="ESK38247.1"/>
    <property type="molecule type" value="Genomic_DNA"/>
</dbReference>
<dbReference type="InterPro" id="IPR001647">
    <property type="entry name" value="HTH_TetR"/>
</dbReference>
<dbReference type="AlphaFoldDB" id="V2TLE1"/>
<comment type="caution">
    <text evidence="4">The sequence shown here is derived from an EMBL/GenBank/DDBJ whole genome shotgun (WGS) entry which is preliminary data.</text>
</comment>
<reference evidence="4 5" key="1">
    <citation type="submission" date="2013-10" db="EMBL/GenBank/DDBJ databases">
        <title>The Genome Sequence of Acinetobacter nectaris CIP 110549.</title>
        <authorList>
            <consortium name="The Broad Institute Genomics Platform"/>
            <consortium name="The Broad Institute Genome Sequencing Center for Infectious Disease"/>
            <person name="Cerqueira G."/>
            <person name="Feldgarden M."/>
            <person name="Courvalin P."/>
            <person name="Grillot-Courvalin C."/>
            <person name="Clermont D."/>
            <person name="Rocha E."/>
            <person name="Yoon E.-J."/>
            <person name="Nemec A."/>
            <person name="Young S.K."/>
            <person name="Zeng Q."/>
            <person name="Gargeya S."/>
            <person name="Fitzgerald M."/>
            <person name="Abouelleil A."/>
            <person name="Alvarado L."/>
            <person name="Berlin A.M."/>
            <person name="Chapman S.B."/>
            <person name="Gainer-Dewar J."/>
            <person name="Goldberg J."/>
            <person name="Gnerre S."/>
            <person name="Griggs A."/>
            <person name="Gujja S."/>
            <person name="Hansen M."/>
            <person name="Howarth C."/>
            <person name="Imamovic A."/>
            <person name="Ireland A."/>
            <person name="Larimer J."/>
            <person name="McCowan C."/>
            <person name="Murphy C."/>
            <person name="Pearson M."/>
            <person name="Poon T.W."/>
            <person name="Priest M."/>
            <person name="Roberts A."/>
            <person name="Saif S."/>
            <person name="Shea T."/>
            <person name="Sykes S."/>
            <person name="Wortman J."/>
            <person name="Nusbaum C."/>
            <person name="Birren B."/>
        </authorList>
    </citation>
    <scope>NUCLEOTIDE SEQUENCE [LARGE SCALE GENOMIC DNA]</scope>
    <source>
        <strain evidence="4 5">CIP 110549</strain>
    </source>
</reference>
<evidence type="ECO:0000313" key="5">
    <source>
        <dbReference type="Proteomes" id="UP000023785"/>
    </source>
</evidence>
<dbReference type="Pfam" id="PF13972">
    <property type="entry name" value="TetR"/>
    <property type="match status" value="1"/>
</dbReference>
<evidence type="ECO:0000259" key="3">
    <source>
        <dbReference type="PROSITE" id="PS50977"/>
    </source>
</evidence>
<gene>
    <name evidence="4" type="ORF">P256_01778</name>
</gene>
<dbReference type="PATRIC" id="fig|1392540.3.peg.1716"/>
<dbReference type="HOGENOM" id="CLU_091262_0_0_6"/>
<dbReference type="InterPro" id="IPR025722">
    <property type="entry name" value="TetR"/>
</dbReference>
<keyword evidence="5" id="KW-1185">Reference proteome</keyword>
<dbReference type="PRINTS" id="PR00455">
    <property type="entry name" value="HTHTETR"/>
</dbReference>
<dbReference type="eggNOG" id="COG1309">
    <property type="taxonomic scope" value="Bacteria"/>
</dbReference>
<name>V2TLE1_9GAMM</name>
<keyword evidence="1 2" id="KW-0238">DNA-binding</keyword>
<dbReference type="PANTHER" id="PTHR43479">
    <property type="entry name" value="ACREF/ENVCD OPERON REPRESSOR-RELATED"/>
    <property type="match status" value="1"/>
</dbReference>
<dbReference type="Gene3D" id="1.10.357.10">
    <property type="entry name" value="Tetracycline Repressor, domain 2"/>
    <property type="match status" value="1"/>
</dbReference>
<evidence type="ECO:0000256" key="2">
    <source>
        <dbReference type="PROSITE-ProRule" id="PRU00335"/>
    </source>
</evidence>
<dbReference type="Proteomes" id="UP000023785">
    <property type="component" value="Unassembled WGS sequence"/>
</dbReference>
<dbReference type="Pfam" id="PF00440">
    <property type="entry name" value="TetR_N"/>
    <property type="match status" value="1"/>
</dbReference>
<proteinExistence type="predicted"/>